<dbReference type="PANTHER" id="PTHR48079">
    <property type="entry name" value="PROTEIN YEEZ"/>
    <property type="match status" value="1"/>
</dbReference>
<dbReference type="PANTHER" id="PTHR48079:SF6">
    <property type="entry name" value="NAD(P)-BINDING DOMAIN-CONTAINING PROTEIN-RELATED"/>
    <property type="match status" value="1"/>
</dbReference>
<dbReference type="Gene3D" id="3.40.50.720">
    <property type="entry name" value="NAD(P)-binding Rossmann-like Domain"/>
    <property type="match status" value="1"/>
</dbReference>
<feature type="domain" description="NAD-dependent epimerase/dehydratase" evidence="1">
    <location>
        <begin position="8"/>
        <end position="233"/>
    </location>
</feature>
<name>A0ABV6D368_9HYPH</name>
<organism evidence="2 3">
    <name type="scientific">Chelativorans intermedius</name>
    <dbReference type="NCBI Taxonomy" id="515947"/>
    <lineage>
        <taxon>Bacteria</taxon>
        <taxon>Pseudomonadati</taxon>
        <taxon>Pseudomonadota</taxon>
        <taxon>Alphaproteobacteria</taxon>
        <taxon>Hyphomicrobiales</taxon>
        <taxon>Phyllobacteriaceae</taxon>
        <taxon>Chelativorans</taxon>
    </lineage>
</organism>
<gene>
    <name evidence="2" type="ORF">ACFFJ2_01585</name>
</gene>
<dbReference type="RefSeq" id="WP_261520089.1">
    <property type="nucleotide sequence ID" value="NZ_JAODNW010000008.1"/>
</dbReference>
<dbReference type="Proteomes" id="UP001589755">
    <property type="component" value="Unassembled WGS sequence"/>
</dbReference>
<proteinExistence type="predicted"/>
<dbReference type="CDD" id="cd08946">
    <property type="entry name" value="SDR_e"/>
    <property type="match status" value="1"/>
</dbReference>
<dbReference type="SUPFAM" id="SSF51735">
    <property type="entry name" value="NAD(P)-binding Rossmann-fold domains"/>
    <property type="match status" value="1"/>
</dbReference>
<dbReference type="InterPro" id="IPR051783">
    <property type="entry name" value="NAD(P)-dependent_oxidoreduct"/>
</dbReference>
<dbReference type="EMBL" id="JBHLXD010000002">
    <property type="protein sequence ID" value="MFC0207089.1"/>
    <property type="molecule type" value="Genomic_DNA"/>
</dbReference>
<dbReference type="InterPro" id="IPR001509">
    <property type="entry name" value="Epimerase_deHydtase"/>
</dbReference>
<keyword evidence="3" id="KW-1185">Reference proteome</keyword>
<dbReference type="Pfam" id="PF01370">
    <property type="entry name" value="Epimerase"/>
    <property type="match status" value="1"/>
</dbReference>
<evidence type="ECO:0000313" key="3">
    <source>
        <dbReference type="Proteomes" id="UP001589755"/>
    </source>
</evidence>
<comment type="caution">
    <text evidence="2">The sequence shown here is derived from an EMBL/GenBank/DDBJ whole genome shotgun (WGS) entry which is preliminary data.</text>
</comment>
<accession>A0ABV6D368</accession>
<protein>
    <submittedName>
        <fullName evidence="2">NAD-dependent epimerase/dehydratase family protein</fullName>
    </submittedName>
</protein>
<dbReference type="InterPro" id="IPR036291">
    <property type="entry name" value="NAD(P)-bd_dom_sf"/>
</dbReference>
<reference evidence="2 3" key="1">
    <citation type="submission" date="2024-09" db="EMBL/GenBank/DDBJ databases">
        <authorList>
            <person name="Sun Q."/>
            <person name="Mori K."/>
        </authorList>
    </citation>
    <scope>NUCLEOTIDE SEQUENCE [LARGE SCALE GENOMIC DNA]</scope>
    <source>
        <strain evidence="2 3">CCM 8543</strain>
    </source>
</reference>
<evidence type="ECO:0000259" key="1">
    <source>
        <dbReference type="Pfam" id="PF01370"/>
    </source>
</evidence>
<evidence type="ECO:0000313" key="2">
    <source>
        <dbReference type="EMBL" id="MFC0207089.1"/>
    </source>
</evidence>
<sequence length="303" mass="32082">MKALCSAVSGGTGYVGRFVVEGLLAAGHRVVVLGRTPPAAGFFSAPVEHRPFSLDPQAVEAVLLAGVDVLVHAAFDHLPGKYRGGEGDESERFRCRNLDGTVALFKAARAAGVRHVVFLSSRAVYGPRPPGTWLDEQDEPRPDTLYGEVKLAAERALCAMSGGDFHGVSLRVTGVYGPAGPGRAHKWAALFSDYLAGRGIAPRAGTEVHGRDVAQAIRRVLDGQVRAGAVLNVSDVLVDRRDILAIVKQVTGAPYPLPRPANKAAVNAMRCDRLAALGWRPGGMALLEETVAQLAASREDLAR</sequence>